<dbReference type="NCBIfam" id="TIGR01182">
    <property type="entry name" value="eda"/>
    <property type="match status" value="1"/>
</dbReference>
<protein>
    <recommendedName>
        <fullName evidence="5">2-dehydro-3-deoxy-phosphogluconate aldolase</fullName>
        <ecNumber evidence="5">4.1.2.14</ecNumber>
    </recommendedName>
</protein>
<comment type="pathway">
    <text evidence="2">Carbohydrate acid metabolism; 2-dehydro-3-deoxy-D-gluconate degradation; D-glyceraldehyde 3-phosphate and pyruvate from 2-dehydro-3-deoxy-D-gluconate: step 2/2.</text>
</comment>
<keyword evidence="7" id="KW-0704">Schiff base</keyword>
<dbReference type="InterPro" id="IPR031337">
    <property type="entry name" value="KDPG/KHG_AS_1"/>
</dbReference>
<comment type="subunit">
    <text evidence="4">Homotrimer.</text>
</comment>
<evidence type="ECO:0000256" key="8">
    <source>
        <dbReference type="ARBA" id="ARBA00023277"/>
    </source>
</evidence>
<accession>A0A9D7SHA3</accession>
<dbReference type="EC" id="4.1.2.14" evidence="5"/>
<dbReference type="Gene3D" id="3.20.20.70">
    <property type="entry name" value="Aldolase class I"/>
    <property type="match status" value="1"/>
</dbReference>
<comment type="similarity">
    <text evidence="3">Belongs to the KHG/KDPG aldolase family.</text>
</comment>
<dbReference type="InterPro" id="IPR031338">
    <property type="entry name" value="KDPG/KHG_AS_2"/>
</dbReference>
<reference evidence="9" key="1">
    <citation type="submission" date="2020-10" db="EMBL/GenBank/DDBJ databases">
        <title>Connecting structure to function with the recovery of over 1000 high-quality activated sludge metagenome-assembled genomes encoding full-length rRNA genes using long-read sequencing.</title>
        <authorList>
            <person name="Singleton C.M."/>
            <person name="Petriglieri F."/>
            <person name="Kristensen J.M."/>
            <person name="Kirkegaard R.H."/>
            <person name="Michaelsen T.Y."/>
            <person name="Andersen M.H."/>
            <person name="Karst S.M."/>
            <person name="Dueholm M.S."/>
            <person name="Nielsen P.H."/>
            <person name="Albertsen M."/>
        </authorList>
    </citation>
    <scope>NUCLEOTIDE SEQUENCE</scope>
    <source>
        <strain evidence="9">Skiv_18-Q3-R9-52_MAXAC.067</strain>
    </source>
</reference>
<organism evidence="9 10">
    <name type="scientific">Candidatus Geothrix skivensis</name>
    <dbReference type="NCBI Taxonomy" id="2954439"/>
    <lineage>
        <taxon>Bacteria</taxon>
        <taxon>Pseudomonadati</taxon>
        <taxon>Acidobacteriota</taxon>
        <taxon>Holophagae</taxon>
        <taxon>Holophagales</taxon>
        <taxon>Holophagaceae</taxon>
        <taxon>Geothrix</taxon>
    </lineage>
</organism>
<dbReference type="PANTHER" id="PTHR30246">
    <property type="entry name" value="2-KETO-3-DEOXY-6-PHOSPHOGLUCONATE ALDOLASE"/>
    <property type="match status" value="1"/>
</dbReference>
<keyword evidence="6" id="KW-0456">Lyase</keyword>
<dbReference type="NCBIfam" id="NF004325">
    <property type="entry name" value="PRK05718.1"/>
    <property type="match status" value="1"/>
</dbReference>
<dbReference type="PROSITE" id="PS00160">
    <property type="entry name" value="ALDOLASE_KDPG_KHG_2"/>
    <property type="match status" value="1"/>
</dbReference>
<evidence type="ECO:0000256" key="2">
    <source>
        <dbReference type="ARBA" id="ARBA00004736"/>
    </source>
</evidence>
<dbReference type="Pfam" id="PF01081">
    <property type="entry name" value="Aldolase"/>
    <property type="match status" value="1"/>
</dbReference>
<dbReference type="CDD" id="cd00452">
    <property type="entry name" value="KDPG_aldolase"/>
    <property type="match status" value="1"/>
</dbReference>
<dbReference type="InterPro" id="IPR013785">
    <property type="entry name" value="Aldolase_TIM"/>
</dbReference>
<evidence type="ECO:0000256" key="3">
    <source>
        <dbReference type="ARBA" id="ARBA00006906"/>
    </source>
</evidence>
<sequence>MTTDQALERILRASPVLPVIALDRLDQALPLAEALLKGGISTLEITLRTPVALEAIRCIARAFPEAHVGAGTVTTPEALRQVAEAGAAFAVSPGLTRPLLEAAAASPIPLLPGVMTPTEVMAAMDAGFRFLKLFPAEQAGGIPMLRALAGPFKELRFCPTGGIGPGTAHGYLAQPNVLCVGGSWLTPRNLLEAGDWMAIQALAREAAALRR</sequence>
<dbReference type="EMBL" id="JADKIO010000009">
    <property type="protein sequence ID" value="MBK9797455.1"/>
    <property type="molecule type" value="Genomic_DNA"/>
</dbReference>
<evidence type="ECO:0000256" key="7">
    <source>
        <dbReference type="ARBA" id="ARBA00023270"/>
    </source>
</evidence>
<comment type="caution">
    <text evidence="9">The sequence shown here is derived from an EMBL/GenBank/DDBJ whole genome shotgun (WGS) entry which is preliminary data.</text>
</comment>
<evidence type="ECO:0000313" key="9">
    <source>
        <dbReference type="EMBL" id="MBK9797455.1"/>
    </source>
</evidence>
<dbReference type="AlphaFoldDB" id="A0A9D7SHA3"/>
<dbReference type="GO" id="GO:0008675">
    <property type="term" value="F:2-dehydro-3-deoxy-phosphogluconate aldolase activity"/>
    <property type="evidence" value="ECO:0007669"/>
    <property type="project" value="UniProtKB-EC"/>
</dbReference>
<dbReference type="PANTHER" id="PTHR30246:SF1">
    <property type="entry name" value="2-DEHYDRO-3-DEOXY-6-PHOSPHOGALACTONATE ALDOLASE-RELATED"/>
    <property type="match status" value="1"/>
</dbReference>
<comment type="catalytic activity">
    <reaction evidence="1">
        <text>2-dehydro-3-deoxy-6-phospho-D-gluconate = D-glyceraldehyde 3-phosphate + pyruvate</text>
        <dbReference type="Rhea" id="RHEA:17089"/>
        <dbReference type="ChEBI" id="CHEBI:15361"/>
        <dbReference type="ChEBI" id="CHEBI:57569"/>
        <dbReference type="ChEBI" id="CHEBI:59776"/>
        <dbReference type="EC" id="4.1.2.14"/>
    </reaction>
</comment>
<evidence type="ECO:0000256" key="4">
    <source>
        <dbReference type="ARBA" id="ARBA00011233"/>
    </source>
</evidence>
<evidence type="ECO:0000256" key="5">
    <source>
        <dbReference type="ARBA" id="ARBA00013063"/>
    </source>
</evidence>
<dbReference type="InterPro" id="IPR000887">
    <property type="entry name" value="Aldlse_KDPG_KHG"/>
</dbReference>
<dbReference type="SUPFAM" id="SSF51569">
    <property type="entry name" value="Aldolase"/>
    <property type="match status" value="1"/>
</dbReference>
<keyword evidence="8" id="KW-0119">Carbohydrate metabolism</keyword>
<evidence type="ECO:0000313" key="10">
    <source>
        <dbReference type="Proteomes" id="UP000886657"/>
    </source>
</evidence>
<dbReference type="Proteomes" id="UP000886657">
    <property type="component" value="Unassembled WGS sequence"/>
</dbReference>
<name>A0A9D7SHA3_9BACT</name>
<proteinExistence type="inferred from homology"/>
<dbReference type="PROSITE" id="PS00159">
    <property type="entry name" value="ALDOLASE_KDPG_KHG_1"/>
    <property type="match status" value="1"/>
</dbReference>
<evidence type="ECO:0000256" key="1">
    <source>
        <dbReference type="ARBA" id="ARBA00000654"/>
    </source>
</evidence>
<gene>
    <name evidence="9" type="ORF">IPP58_13340</name>
</gene>
<evidence type="ECO:0000256" key="6">
    <source>
        <dbReference type="ARBA" id="ARBA00023239"/>
    </source>
</evidence>